<sequence>MAAAVAVAVAVAAVVAVVLTAAPDPAMRVVLRRAAPENDENVARIRSELVRASSEALAAAEPGVGAAAADGDSGEAPLRGEVPSTIVEAETEVVLTMTDLAGRKEFNEAGLAHRCGHDTADGMQGRTDLGTNDQARTLVIAWWHAWLNRIKTSTSLTRWLH</sequence>
<name>A0A4P9WWK8_9FUNG</name>
<dbReference type="Proteomes" id="UP000268535">
    <property type="component" value="Unassembled WGS sequence"/>
</dbReference>
<feature type="chain" id="PRO_5020912257" evidence="1">
    <location>
        <begin position="17"/>
        <end position="161"/>
    </location>
</feature>
<dbReference type="AlphaFoldDB" id="A0A4P9WWK8"/>
<protein>
    <submittedName>
        <fullName evidence="2">Uncharacterized protein</fullName>
    </submittedName>
</protein>
<proteinExistence type="predicted"/>
<dbReference type="EMBL" id="ML009655">
    <property type="protein sequence ID" value="RKO96743.1"/>
    <property type="molecule type" value="Genomic_DNA"/>
</dbReference>
<feature type="signal peptide" evidence="1">
    <location>
        <begin position="1"/>
        <end position="16"/>
    </location>
</feature>
<evidence type="ECO:0000313" key="3">
    <source>
        <dbReference type="Proteomes" id="UP000268535"/>
    </source>
</evidence>
<organism evidence="2 3">
    <name type="scientific">Caulochytrium protostelioides</name>
    <dbReference type="NCBI Taxonomy" id="1555241"/>
    <lineage>
        <taxon>Eukaryota</taxon>
        <taxon>Fungi</taxon>
        <taxon>Fungi incertae sedis</taxon>
        <taxon>Chytridiomycota</taxon>
        <taxon>Chytridiomycota incertae sedis</taxon>
        <taxon>Chytridiomycetes</taxon>
        <taxon>Caulochytriales</taxon>
        <taxon>Caulochytriaceae</taxon>
        <taxon>Caulochytrium</taxon>
    </lineage>
</organism>
<reference evidence="3" key="1">
    <citation type="journal article" date="2018" name="Nat. Microbiol.">
        <title>Leveraging single-cell genomics to expand the fungal tree of life.</title>
        <authorList>
            <person name="Ahrendt S.R."/>
            <person name="Quandt C.A."/>
            <person name="Ciobanu D."/>
            <person name="Clum A."/>
            <person name="Salamov A."/>
            <person name="Andreopoulos B."/>
            <person name="Cheng J.F."/>
            <person name="Woyke T."/>
            <person name="Pelin A."/>
            <person name="Henrissat B."/>
            <person name="Reynolds N.K."/>
            <person name="Benny G.L."/>
            <person name="Smith M.E."/>
            <person name="James T.Y."/>
            <person name="Grigoriev I.V."/>
        </authorList>
    </citation>
    <scope>NUCLEOTIDE SEQUENCE [LARGE SCALE GENOMIC DNA]</scope>
    <source>
        <strain evidence="3">ATCC 52028</strain>
    </source>
</reference>
<keyword evidence="1" id="KW-0732">Signal</keyword>
<gene>
    <name evidence="2" type="ORF">CAUPRSCDRAFT_11562</name>
</gene>
<evidence type="ECO:0000313" key="2">
    <source>
        <dbReference type="EMBL" id="RKO96743.1"/>
    </source>
</evidence>
<evidence type="ECO:0000256" key="1">
    <source>
        <dbReference type="SAM" id="SignalP"/>
    </source>
</evidence>
<accession>A0A4P9WWK8</accession>